<evidence type="ECO:0000256" key="6">
    <source>
        <dbReference type="SAM" id="SignalP"/>
    </source>
</evidence>
<dbReference type="AlphaFoldDB" id="A0A4Q7IUW9"/>
<dbReference type="NCBIfam" id="TIGR00225">
    <property type="entry name" value="prc"/>
    <property type="match status" value="1"/>
</dbReference>
<dbReference type="InterPro" id="IPR001478">
    <property type="entry name" value="PDZ"/>
</dbReference>
<keyword evidence="3 5" id="KW-0378">Hydrolase</keyword>
<dbReference type="Pfam" id="PF11818">
    <property type="entry name" value="DUF3340"/>
    <property type="match status" value="1"/>
</dbReference>
<evidence type="ECO:0000256" key="3">
    <source>
        <dbReference type="ARBA" id="ARBA00022801"/>
    </source>
</evidence>
<protein>
    <submittedName>
        <fullName evidence="8">Carboxy terminal-processing peptidase</fullName>
    </submittedName>
</protein>
<dbReference type="InterPro" id="IPR005151">
    <property type="entry name" value="Tail-specific_protease"/>
</dbReference>
<feature type="signal peptide" evidence="6">
    <location>
        <begin position="1"/>
        <end position="21"/>
    </location>
</feature>
<dbReference type="InterPro" id="IPR004447">
    <property type="entry name" value="Peptidase_S41A"/>
</dbReference>
<comment type="similarity">
    <text evidence="1 5">Belongs to the peptidase S41A family.</text>
</comment>
<dbReference type="SMART" id="SM00245">
    <property type="entry name" value="TSPc"/>
    <property type="match status" value="1"/>
</dbReference>
<dbReference type="PANTHER" id="PTHR32060">
    <property type="entry name" value="TAIL-SPECIFIC PROTEASE"/>
    <property type="match status" value="1"/>
</dbReference>
<sequence>MSKKFSLIPVVAALISSASFAAVDAVTAKDIPVLKQEAQHTTASKRVTNLFTRQHYKRFSFNDALSEQIFERYIESLDYSKSLFLQADIARFEVNKKQFDDALMSGKLDFAYDLFNLSLQRRFERFQYAISLLETEMTFDKEDAFYYDREEAEFAKTQEELNEYWRQRVKSDALRLKLTGKKWPEIKELLTKRYNNALKRLSQTDSEDAFQVVMNAFARSIEAHTSYLSPRRAEQFKMDMDLELEGIGAVLGYDEDYTVIRSLVPGGPADKSEKIKADDKIVGVAQEGEEFVDVIGWRLDNVVDLIKGPKGTKVRLQYLKGSDTHGTPKIVEIVRDKIKLEDRAAKSDVFEAKYSDLTSKIGVIEIPSFYNNLSKDVKVELTKLKEQNVDGIVIDLRQNGGGSLYEATQLTGLFIDQGPVVQIHTAYNRVEAQKDRDGITFYDGPITVLVDRYSASASEIFAAAIQDYGRGVVIGEQTFGKGTVQQHRPLAKNYDLFSNALGSVTYTIAKFYRINGGSTQHKGVVPDILLPSAIEPEEWGESQEDNALPWDKIKQAKYKSLDNLNPLVSYLNEKHSTRVAQEPEFNYVLADIDRYNEEKDKNFISLVESQRLKDREESEQRSLVRTNERLKRLGLEPVKDLDDVPDVISELDPYLEEAALITQDLIQYGRLAKNNIKK</sequence>
<dbReference type="GO" id="GO:0006508">
    <property type="term" value="P:proteolysis"/>
    <property type="evidence" value="ECO:0007669"/>
    <property type="project" value="UniProtKB-KW"/>
</dbReference>
<dbReference type="Gene3D" id="3.30.750.44">
    <property type="match status" value="1"/>
</dbReference>
<evidence type="ECO:0000256" key="2">
    <source>
        <dbReference type="ARBA" id="ARBA00022670"/>
    </source>
</evidence>
<accession>A0A4Q7IUW9</accession>
<keyword evidence="2 5" id="KW-0645">Protease</keyword>
<keyword evidence="6" id="KW-0732">Signal</keyword>
<keyword evidence="4 5" id="KW-0720">Serine protease</keyword>
<dbReference type="InterPro" id="IPR029045">
    <property type="entry name" value="ClpP/crotonase-like_dom_sf"/>
</dbReference>
<dbReference type="CDD" id="cd06782">
    <property type="entry name" value="cpPDZ_CPP-like"/>
    <property type="match status" value="1"/>
</dbReference>
<dbReference type="PROSITE" id="PS50106">
    <property type="entry name" value="PDZ"/>
    <property type="match status" value="1"/>
</dbReference>
<name>A0A4Q7IUW9_9GAMM</name>
<evidence type="ECO:0000256" key="4">
    <source>
        <dbReference type="ARBA" id="ARBA00022825"/>
    </source>
</evidence>
<dbReference type="InterPro" id="IPR036034">
    <property type="entry name" value="PDZ_sf"/>
</dbReference>
<dbReference type="NCBIfam" id="NF008388">
    <property type="entry name" value="PRK11186.1"/>
    <property type="match status" value="1"/>
</dbReference>
<evidence type="ECO:0000256" key="5">
    <source>
        <dbReference type="RuleBase" id="RU004404"/>
    </source>
</evidence>
<reference evidence="8 9" key="1">
    <citation type="submission" date="2018-01" db="EMBL/GenBank/DDBJ databases">
        <title>Co-occurrence of chitin degradation, pigmentation and bioactivity in marine Pseudoalteromonas.</title>
        <authorList>
            <person name="Paulsen S."/>
            <person name="Gram L."/>
            <person name="Machado H."/>
        </authorList>
    </citation>
    <scope>NUCLEOTIDE SEQUENCE [LARGE SCALE GENOMIC DNA]</scope>
    <source>
        <strain evidence="8 9">S3898</strain>
    </source>
</reference>
<evidence type="ECO:0000313" key="8">
    <source>
        <dbReference type="EMBL" id="RZQ55137.1"/>
    </source>
</evidence>
<dbReference type="GO" id="GO:0004175">
    <property type="term" value="F:endopeptidase activity"/>
    <property type="evidence" value="ECO:0007669"/>
    <property type="project" value="TreeGrafter"/>
</dbReference>
<evidence type="ECO:0000313" key="9">
    <source>
        <dbReference type="Proteomes" id="UP000291338"/>
    </source>
</evidence>
<dbReference type="Pfam" id="PF03572">
    <property type="entry name" value="Peptidase_S41"/>
    <property type="match status" value="1"/>
</dbReference>
<dbReference type="EMBL" id="PPSX01000001">
    <property type="protein sequence ID" value="RZQ55137.1"/>
    <property type="molecule type" value="Genomic_DNA"/>
</dbReference>
<gene>
    <name evidence="8" type="ORF">C1E23_00085</name>
</gene>
<dbReference type="Gene3D" id="3.90.226.10">
    <property type="entry name" value="2-enoyl-CoA Hydratase, Chain A, domain 1"/>
    <property type="match status" value="1"/>
</dbReference>
<dbReference type="SUPFAM" id="SSF52096">
    <property type="entry name" value="ClpP/crotonase"/>
    <property type="match status" value="1"/>
</dbReference>
<dbReference type="Gene3D" id="2.30.42.10">
    <property type="match status" value="1"/>
</dbReference>
<proteinExistence type="inferred from homology"/>
<dbReference type="PANTHER" id="PTHR32060:SF22">
    <property type="entry name" value="CARBOXYL-TERMINAL-PROCESSING PEPTIDASE 3, CHLOROPLASTIC"/>
    <property type="match status" value="1"/>
</dbReference>
<dbReference type="Proteomes" id="UP000291338">
    <property type="component" value="Unassembled WGS sequence"/>
</dbReference>
<evidence type="ECO:0000259" key="7">
    <source>
        <dbReference type="PROSITE" id="PS50106"/>
    </source>
</evidence>
<evidence type="ECO:0000256" key="1">
    <source>
        <dbReference type="ARBA" id="ARBA00009179"/>
    </source>
</evidence>
<dbReference type="GO" id="GO:0007165">
    <property type="term" value="P:signal transduction"/>
    <property type="evidence" value="ECO:0007669"/>
    <property type="project" value="TreeGrafter"/>
</dbReference>
<dbReference type="FunFam" id="3.90.226.10:FF:000090">
    <property type="entry name" value="Tail-specific protease"/>
    <property type="match status" value="1"/>
</dbReference>
<feature type="domain" description="PDZ" evidence="7">
    <location>
        <begin position="239"/>
        <end position="307"/>
    </location>
</feature>
<dbReference type="GO" id="GO:0008236">
    <property type="term" value="F:serine-type peptidase activity"/>
    <property type="evidence" value="ECO:0007669"/>
    <property type="project" value="UniProtKB-KW"/>
</dbReference>
<comment type="caution">
    <text evidence="8">The sequence shown here is derived from an EMBL/GenBank/DDBJ whole genome shotgun (WGS) entry which is preliminary data.</text>
</comment>
<dbReference type="CDD" id="cd07560">
    <property type="entry name" value="Peptidase_S41_CPP"/>
    <property type="match status" value="1"/>
</dbReference>
<dbReference type="GO" id="GO:0030288">
    <property type="term" value="C:outer membrane-bounded periplasmic space"/>
    <property type="evidence" value="ECO:0007669"/>
    <property type="project" value="TreeGrafter"/>
</dbReference>
<dbReference type="Pfam" id="PF00595">
    <property type="entry name" value="PDZ"/>
    <property type="match status" value="1"/>
</dbReference>
<dbReference type="RefSeq" id="WP_130253616.1">
    <property type="nucleotide sequence ID" value="NZ_PPSX01000001.1"/>
</dbReference>
<dbReference type="InterPro" id="IPR040573">
    <property type="entry name" value="TSP_N"/>
</dbReference>
<dbReference type="Pfam" id="PF17804">
    <property type="entry name" value="TSP_NTD"/>
    <property type="match status" value="1"/>
</dbReference>
<dbReference type="SUPFAM" id="SSF50156">
    <property type="entry name" value="PDZ domain-like"/>
    <property type="match status" value="1"/>
</dbReference>
<organism evidence="8 9">
    <name type="scientific">Pseudoalteromonas phenolica</name>
    <dbReference type="NCBI Taxonomy" id="161398"/>
    <lineage>
        <taxon>Bacteria</taxon>
        <taxon>Pseudomonadati</taxon>
        <taxon>Pseudomonadota</taxon>
        <taxon>Gammaproteobacteria</taxon>
        <taxon>Alteromonadales</taxon>
        <taxon>Pseudoalteromonadaceae</taxon>
        <taxon>Pseudoalteromonas</taxon>
    </lineage>
</organism>
<feature type="chain" id="PRO_5020928317" evidence="6">
    <location>
        <begin position="22"/>
        <end position="678"/>
    </location>
</feature>
<dbReference type="InterPro" id="IPR020992">
    <property type="entry name" value="Tail_Prtase_C"/>
</dbReference>
<dbReference type="SMART" id="SM00228">
    <property type="entry name" value="PDZ"/>
    <property type="match status" value="1"/>
</dbReference>